<accession>A0ABV1P060</accession>
<dbReference type="Pfam" id="PF20789">
    <property type="entry name" value="4HBT_3C"/>
    <property type="match status" value="1"/>
</dbReference>
<dbReference type="InterPro" id="IPR049450">
    <property type="entry name" value="ACOT8-like_C"/>
</dbReference>
<evidence type="ECO:0000313" key="4">
    <source>
        <dbReference type="Proteomes" id="UP001482520"/>
    </source>
</evidence>
<dbReference type="Pfam" id="PF13622">
    <property type="entry name" value="4HBT_3"/>
    <property type="match status" value="1"/>
</dbReference>
<protein>
    <submittedName>
        <fullName evidence="3">Thioesterase family protein</fullName>
    </submittedName>
</protein>
<keyword evidence="4" id="KW-1185">Reference proteome</keyword>
<dbReference type="InterPro" id="IPR029069">
    <property type="entry name" value="HotDog_dom_sf"/>
</dbReference>
<dbReference type="InterPro" id="IPR049449">
    <property type="entry name" value="TesB_ACOT8-like_N"/>
</dbReference>
<dbReference type="Proteomes" id="UP001482520">
    <property type="component" value="Unassembled WGS sequence"/>
</dbReference>
<name>A0ABV1P060_9ACTN</name>
<gene>
    <name evidence="3" type="ORF">V6R90_12580</name>
</gene>
<dbReference type="EMBL" id="JBEGDP010000013">
    <property type="protein sequence ID" value="MEQ7848112.1"/>
    <property type="molecule type" value="Genomic_DNA"/>
</dbReference>
<feature type="domain" description="Acyl-CoA thioesterase-like C-terminal" evidence="2">
    <location>
        <begin position="144"/>
        <end position="278"/>
    </location>
</feature>
<dbReference type="RefSeq" id="WP_349804879.1">
    <property type="nucleotide sequence ID" value="NZ_JBEGDP010000013.1"/>
</dbReference>
<dbReference type="Gene3D" id="2.40.160.210">
    <property type="entry name" value="Acyl-CoA thioesterase, double hotdog domain"/>
    <property type="match status" value="1"/>
</dbReference>
<sequence>MSRAVERPERFFDRLGGGRFLPTDLTGGAWSTAEQHISPFVGLLVHEVERDAAARATAPADTAAPAGGARAMTVSRVSVDILGVIGPEEVQVDVEVLRPGRTIELVEATLRSAGRAAARARVWRLATGDTSVVAGGAGEPLPPPHDLPTRAMTDVWPGGYIAGLDVRAAGEVEPGRGRSWISTTAALVAGEPASALARLLGLVDTANGLAVRTSPQEWAFPNLDLTVHLVREPQVADGDPVWLGLDTTVVFGPDGVGLTSSVLHDLHGPVGRAAQVLTLRPR</sequence>
<dbReference type="InterPro" id="IPR042171">
    <property type="entry name" value="Acyl-CoA_hotdog"/>
</dbReference>
<reference evidence="3 4" key="1">
    <citation type="submission" date="2024-02" db="EMBL/GenBank/DDBJ databases">
        <title>Full genome sequence of Nocardioides kribbensis.</title>
        <authorList>
            <person name="Poletto B.L."/>
            <person name="Silva G."/>
            <person name="Galante D."/>
            <person name="Campos K.R."/>
            <person name="Santos M.B.N."/>
            <person name="Sacchi C.T."/>
        </authorList>
    </citation>
    <scope>NUCLEOTIDE SEQUENCE [LARGE SCALE GENOMIC DNA]</scope>
    <source>
        <strain evidence="3 4">O4R</strain>
    </source>
</reference>
<organism evidence="3 4">
    <name type="scientific">Nocardioides kribbensis</name>
    <dbReference type="NCBI Taxonomy" id="305517"/>
    <lineage>
        <taxon>Bacteria</taxon>
        <taxon>Bacillati</taxon>
        <taxon>Actinomycetota</taxon>
        <taxon>Actinomycetes</taxon>
        <taxon>Propionibacteriales</taxon>
        <taxon>Nocardioidaceae</taxon>
        <taxon>Nocardioides</taxon>
    </lineage>
</organism>
<evidence type="ECO:0000259" key="1">
    <source>
        <dbReference type="Pfam" id="PF13622"/>
    </source>
</evidence>
<comment type="caution">
    <text evidence="3">The sequence shown here is derived from an EMBL/GenBank/DDBJ whole genome shotgun (WGS) entry which is preliminary data.</text>
</comment>
<proteinExistence type="predicted"/>
<evidence type="ECO:0000259" key="2">
    <source>
        <dbReference type="Pfam" id="PF20789"/>
    </source>
</evidence>
<feature type="domain" description="Acyl-CoA thioesterase-like N-terminal HotDog" evidence="1">
    <location>
        <begin position="30"/>
        <end position="124"/>
    </location>
</feature>
<evidence type="ECO:0000313" key="3">
    <source>
        <dbReference type="EMBL" id="MEQ7848112.1"/>
    </source>
</evidence>
<dbReference type="SUPFAM" id="SSF54637">
    <property type="entry name" value="Thioesterase/thiol ester dehydrase-isomerase"/>
    <property type="match status" value="1"/>
</dbReference>